<keyword evidence="2" id="KW-1185">Reference proteome</keyword>
<evidence type="ECO:0000313" key="1">
    <source>
        <dbReference type="EMBL" id="CAA2966813.1"/>
    </source>
</evidence>
<dbReference type="Gramene" id="OE9A023156T1">
    <property type="protein sequence ID" value="OE9A023156C1"/>
    <property type="gene ID" value="OE9A023156"/>
</dbReference>
<evidence type="ECO:0000313" key="2">
    <source>
        <dbReference type="Proteomes" id="UP000594638"/>
    </source>
</evidence>
<reference evidence="1 2" key="1">
    <citation type="submission" date="2019-12" db="EMBL/GenBank/DDBJ databases">
        <authorList>
            <person name="Alioto T."/>
            <person name="Alioto T."/>
            <person name="Gomez Garrido J."/>
        </authorList>
    </citation>
    <scope>NUCLEOTIDE SEQUENCE [LARGE SCALE GENOMIC DNA]</scope>
</reference>
<dbReference type="EMBL" id="CACTIH010001869">
    <property type="protein sequence ID" value="CAA2966813.1"/>
    <property type="molecule type" value="Genomic_DNA"/>
</dbReference>
<organism evidence="1 2">
    <name type="scientific">Olea europaea subsp. europaea</name>
    <dbReference type="NCBI Taxonomy" id="158383"/>
    <lineage>
        <taxon>Eukaryota</taxon>
        <taxon>Viridiplantae</taxon>
        <taxon>Streptophyta</taxon>
        <taxon>Embryophyta</taxon>
        <taxon>Tracheophyta</taxon>
        <taxon>Spermatophyta</taxon>
        <taxon>Magnoliopsida</taxon>
        <taxon>eudicotyledons</taxon>
        <taxon>Gunneridae</taxon>
        <taxon>Pentapetalae</taxon>
        <taxon>asterids</taxon>
        <taxon>lamiids</taxon>
        <taxon>Lamiales</taxon>
        <taxon>Oleaceae</taxon>
        <taxon>Oleeae</taxon>
        <taxon>Olea</taxon>
    </lineage>
</organism>
<proteinExistence type="predicted"/>
<sequence>MFGTLPDHVRDVSRFSTKRRKHNVQAISGAQVRPKHSGQFLGHGVQDIFGTSHGYVRDARTCSSHGMDGAWFSSILGLFLGMMCRPCPGRVLIAVGISRQFLEHDVQAMLGMRPDCGRQFLGRGVQAMSRMRLGREKKQPDFQAFLGSFWDMVCRPCTGRDRDAT</sequence>
<protein>
    <submittedName>
        <fullName evidence="1">Uncharacterized protein</fullName>
    </submittedName>
</protein>
<gene>
    <name evidence="1" type="ORF">OLEA9_A023156</name>
</gene>
<accession>A0A8S0QHK4</accession>
<comment type="caution">
    <text evidence="1">The sequence shown here is derived from an EMBL/GenBank/DDBJ whole genome shotgun (WGS) entry which is preliminary data.</text>
</comment>
<dbReference type="Proteomes" id="UP000594638">
    <property type="component" value="Unassembled WGS sequence"/>
</dbReference>
<name>A0A8S0QHK4_OLEEU</name>
<dbReference type="AlphaFoldDB" id="A0A8S0QHK4"/>